<evidence type="ECO:0000256" key="2">
    <source>
        <dbReference type="ARBA" id="ARBA00023002"/>
    </source>
</evidence>
<evidence type="ECO:0000256" key="3">
    <source>
        <dbReference type="ARBA" id="ARBA00038984"/>
    </source>
</evidence>
<comment type="similarity">
    <text evidence="1">Belongs to the Gfo/Idh/MocA family.</text>
</comment>
<dbReference type="EC" id="1.1.1.179" evidence="3"/>
<accession>A0A6A5ZST3</accession>
<dbReference type="InterPro" id="IPR036291">
    <property type="entry name" value="NAD(P)-bd_dom_sf"/>
</dbReference>
<evidence type="ECO:0000259" key="6">
    <source>
        <dbReference type="Pfam" id="PF01408"/>
    </source>
</evidence>
<reference evidence="8" key="1">
    <citation type="journal article" date="2020" name="Stud. Mycol.">
        <title>101 Dothideomycetes genomes: a test case for predicting lifestyles and emergence of pathogens.</title>
        <authorList>
            <person name="Haridas S."/>
            <person name="Albert R."/>
            <person name="Binder M."/>
            <person name="Bloem J."/>
            <person name="Labutti K."/>
            <person name="Salamov A."/>
            <person name="Andreopoulos B."/>
            <person name="Baker S."/>
            <person name="Barry K."/>
            <person name="Bills G."/>
            <person name="Bluhm B."/>
            <person name="Cannon C."/>
            <person name="Castanera R."/>
            <person name="Culley D."/>
            <person name="Daum C."/>
            <person name="Ezra D."/>
            <person name="Gonzalez J."/>
            <person name="Henrissat B."/>
            <person name="Kuo A."/>
            <person name="Liang C."/>
            <person name="Lipzen A."/>
            <person name="Lutzoni F."/>
            <person name="Magnuson J."/>
            <person name="Mondo S."/>
            <person name="Nolan M."/>
            <person name="Ohm R."/>
            <person name="Pangilinan J."/>
            <person name="Park H.-J."/>
            <person name="Ramirez L."/>
            <person name="Alfaro M."/>
            <person name="Sun H."/>
            <person name="Tritt A."/>
            <person name="Yoshinaga Y."/>
            <person name="Zwiers L.-H."/>
            <person name="Turgeon B."/>
            <person name="Goodwin S."/>
            <person name="Spatafora J."/>
            <person name="Crous P."/>
            <person name="Grigoriev I."/>
        </authorList>
    </citation>
    <scope>NUCLEOTIDE SEQUENCE</scope>
    <source>
        <strain evidence="8">CBS 627.86</strain>
    </source>
</reference>
<evidence type="ECO:0000313" key="8">
    <source>
        <dbReference type="EMBL" id="KAF2121311.1"/>
    </source>
</evidence>
<dbReference type="PANTHER" id="PTHR22604:SF105">
    <property type="entry name" value="TRANS-1,2-DIHYDROBENZENE-1,2-DIOL DEHYDROGENASE"/>
    <property type="match status" value="1"/>
</dbReference>
<dbReference type="Pfam" id="PF01408">
    <property type="entry name" value="GFO_IDH_MocA"/>
    <property type="match status" value="1"/>
</dbReference>
<dbReference type="Proteomes" id="UP000799770">
    <property type="component" value="Unassembled WGS sequence"/>
</dbReference>
<protein>
    <recommendedName>
        <fullName evidence="3">D-xylose 1-dehydrogenase (NADP(+), D-xylono-1,5-lactone-forming)</fullName>
        <ecNumber evidence="3">1.1.1.179</ecNumber>
    </recommendedName>
    <alternativeName>
        <fullName evidence="4">D-xylose-NADP dehydrogenase</fullName>
    </alternativeName>
</protein>
<dbReference type="Gene3D" id="3.40.50.720">
    <property type="entry name" value="NAD(P)-binding Rossmann-like Domain"/>
    <property type="match status" value="1"/>
</dbReference>
<dbReference type="OrthoDB" id="2129491at2759"/>
<dbReference type="GO" id="GO:0000166">
    <property type="term" value="F:nucleotide binding"/>
    <property type="evidence" value="ECO:0007669"/>
    <property type="project" value="InterPro"/>
</dbReference>
<keyword evidence="9" id="KW-1185">Reference proteome</keyword>
<dbReference type="Gene3D" id="3.30.360.10">
    <property type="entry name" value="Dihydrodipicolinate Reductase, domain 2"/>
    <property type="match status" value="1"/>
</dbReference>
<evidence type="ECO:0000256" key="5">
    <source>
        <dbReference type="ARBA" id="ARBA00049233"/>
    </source>
</evidence>
<dbReference type="EMBL" id="ML977312">
    <property type="protein sequence ID" value="KAF2121311.1"/>
    <property type="molecule type" value="Genomic_DNA"/>
</dbReference>
<evidence type="ECO:0000259" key="7">
    <source>
        <dbReference type="Pfam" id="PF22725"/>
    </source>
</evidence>
<gene>
    <name evidence="8" type="ORF">BDV96DRAFT_537970</name>
</gene>
<organism evidence="8 9">
    <name type="scientific">Lophiotrema nucula</name>
    <dbReference type="NCBI Taxonomy" id="690887"/>
    <lineage>
        <taxon>Eukaryota</taxon>
        <taxon>Fungi</taxon>
        <taxon>Dikarya</taxon>
        <taxon>Ascomycota</taxon>
        <taxon>Pezizomycotina</taxon>
        <taxon>Dothideomycetes</taxon>
        <taxon>Pleosporomycetidae</taxon>
        <taxon>Pleosporales</taxon>
        <taxon>Lophiotremataceae</taxon>
        <taxon>Lophiotrema</taxon>
    </lineage>
</organism>
<dbReference type="SUPFAM" id="SSF55347">
    <property type="entry name" value="Glyceraldehyde-3-phosphate dehydrogenase-like, C-terminal domain"/>
    <property type="match status" value="1"/>
</dbReference>
<dbReference type="InterPro" id="IPR050984">
    <property type="entry name" value="Gfo/Idh/MocA_domain"/>
</dbReference>
<evidence type="ECO:0000313" key="9">
    <source>
        <dbReference type="Proteomes" id="UP000799770"/>
    </source>
</evidence>
<dbReference type="AlphaFoldDB" id="A0A6A5ZST3"/>
<feature type="domain" description="Gfo/Idh/MocA-like oxidoreductase N-terminal" evidence="6">
    <location>
        <begin position="25"/>
        <end position="125"/>
    </location>
</feature>
<sequence>MIASWFVSDIVRNPATHRDEHEVRHIVQAIGSSSIAKAQEFVKDYIPKEGPHKPAVYASYEEVYNDPNVDIIYVATPHSLHMKNTLDAIKAGKHVLCEKPMAINAAETKKMVDAARAKGVFLMEGSVWTRFFPVAKELQKLIHNDKAIGTVRRAFLDFAQDRPFDTLPSDSRGRDPKLGAGVLLDMGMYTLTWASMVFHSNLKAKDAGQEHEQPKVVSRMSLNGGADEMSTVVLEYPKSHAQAICTSSYLSTTNHEFGLVEGTDGSIGIYGETTSKPGGLVLRVKGKEPQRMDFPVDGWGLFYEADAVAKNVRDGKTENESMPLDESMRVMRIIDEARQQNGLKYPQE</sequence>
<dbReference type="InterPro" id="IPR055170">
    <property type="entry name" value="GFO_IDH_MocA-like_dom"/>
</dbReference>
<feature type="domain" description="GFO/IDH/MocA-like oxidoreductase" evidence="7">
    <location>
        <begin position="139"/>
        <end position="267"/>
    </location>
</feature>
<dbReference type="PANTHER" id="PTHR22604">
    <property type="entry name" value="OXIDOREDUCTASES"/>
    <property type="match status" value="1"/>
</dbReference>
<evidence type="ECO:0000256" key="1">
    <source>
        <dbReference type="ARBA" id="ARBA00010928"/>
    </source>
</evidence>
<dbReference type="Pfam" id="PF22725">
    <property type="entry name" value="GFO_IDH_MocA_C3"/>
    <property type="match status" value="1"/>
</dbReference>
<name>A0A6A5ZST3_9PLEO</name>
<evidence type="ECO:0000256" key="4">
    <source>
        <dbReference type="ARBA" id="ARBA00042988"/>
    </source>
</evidence>
<dbReference type="GO" id="GO:0047837">
    <property type="term" value="F:D-xylose 1-dehydrogenase (NADP+) activity"/>
    <property type="evidence" value="ECO:0007669"/>
    <property type="project" value="UniProtKB-EC"/>
</dbReference>
<dbReference type="SUPFAM" id="SSF51735">
    <property type="entry name" value="NAD(P)-binding Rossmann-fold domains"/>
    <property type="match status" value="1"/>
</dbReference>
<keyword evidence="2" id="KW-0560">Oxidoreductase</keyword>
<proteinExistence type="inferred from homology"/>
<comment type="catalytic activity">
    <reaction evidence="5">
        <text>D-xylose + NADP(+) = D-xylono-1,5-lactone + NADPH + H(+)</text>
        <dbReference type="Rhea" id="RHEA:22000"/>
        <dbReference type="ChEBI" id="CHEBI:15378"/>
        <dbReference type="ChEBI" id="CHEBI:15867"/>
        <dbReference type="ChEBI" id="CHEBI:53455"/>
        <dbReference type="ChEBI" id="CHEBI:57783"/>
        <dbReference type="ChEBI" id="CHEBI:58349"/>
        <dbReference type="EC" id="1.1.1.179"/>
    </reaction>
</comment>
<dbReference type="InterPro" id="IPR000683">
    <property type="entry name" value="Gfo/Idh/MocA-like_OxRdtase_N"/>
</dbReference>